<proteinExistence type="predicted"/>
<dbReference type="EMBL" id="JAHLQT010031306">
    <property type="protein sequence ID" value="KAG7160571.1"/>
    <property type="molecule type" value="Genomic_DNA"/>
</dbReference>
<dbReference type="AlphaFoldDB" id="A0A8J5JQN7"/>
<feature type="compositionally biased region" description="Basic and acidic residues" evidence="1">
    <location>
        <begin position="88"/>
        <end position="97"/>
    </location>
</feature>
<comment type="caution">
    <text evidence="2">The sequence shown here is derived from an EMBL/GenBank/DDBJ whole genome shotgun (WGS) entry which is preliminary data.</text>
</comment>
<dbReference type="Gene3D" id="1.20.1250.20">
    <property type="entry name" value="MFS general substrate transporter like domains"/>
    <property type="match status" value="1"/>
</dbReference>
<dbReference type="Proteomes" id="UP000747542">
    <property type="component" value="Unassembled WGS sequence"/>
</dbReference>
<organism evidence="2 3">
    <name type="scientific">Homarus americanus</name>
    <name type="common">American lobster</name>
    <dbReference type="NCBI Taxonomy" id="6706"/>
    <lineage>
        <taxon>Eukaryota</taxon>
        <taxon>Metazoa</taxon>
        <taxon>Ecdysozoa</taxon>
        <taxon>Arthropoda</taxon>
        <taxon>Crustacea</taxon>
        <taxon>Multicrustacea</taxon>
        <taxon>Malacostraca</taxon>
        <taxon>Eumalacostraca</taxon>
        <taxon>Eucarida</taxon>
        <taxon>Decapoda</taxon>
        <taxon>Pleocyemata</taxon>
        <taxon>Astacidea</taxon>
        <taxon>Nephropoidea</taxon>
        <taxon>Nephropidae</taxon>
        <taxon>Homarus</taxon>
    </lineage>
</organism>
<evidence type="ECO:0000313" key="3">
    <source>
        <dbReference type="Proteomes" id="UP000747542"/>
    </source>
</evidence>
<sequence>MTIVMVGNSITSAYQVVYLYRQLYPTCLRTQGLGVSSMVGRIGSISPFINDMLRVWWPGITCLLPETKDKTLPDTVDDVEAWRSPALNKRERPRDVAASEEDQREESWLNPPPPPSSSRLQHPGGSDKRRSPDAVDRFCW</sequence>
<evidence type="ECO:0000256" key="1">
    <source>
        <dbReference type="SAM" id="MobiDB-lite"/>
    </source>
</evidence>
<feature type="region of interest" description="Disordered" evidence="1">
    <location>
        <begin position="82"/>
        <end position="140"/>
    </location>
</feature>
<reference evidence="2" key="1">
    <citation type="journal article" date="2021" name="Sci. Adv.">
        <title>The American lobster genome reveals insights on longevity, neural, and immune adaptations.</title>
        <authorList>
            <person name="Polinski J.M."/>
            <person name="Zimin A.V."/>
            <person name="Clark K.F."/>
            <person name="Kohn A.B."/>
            <person name="Sadowski N."/>
            <person name="Timp W."/>
            <person name="Ptitsyn A."/>
            <person name="Khanna P."/>
            <person name="Romanova D.Y."/>
            <person name="Williams P."/>
            <person name="Greenwood S.J."/>
            <person name="Moroz L.L."/>
            <person name="Walt D.R."/>
            <person name="Bodnar A.G."/>
        </authorList>
    </citation>
    <scope>NUCLEOTIDE SEQUENCE</scope>
    <source>
        <strain evidence="2">GMGI-L3</strain>
    </source>
</reference>
<dbReference type="InterPro" id="IPR036259">
    <property type="entry name" value="MFS_trans_sf"/>
</dbReference>
<accession>A0A8J5JQN7</accession>
<feature type="compositionally biased region" description="Basic and acidic residues" evidence="1">
    <location>
        <begin position="125"/>
        <end position="140"/>
    </location>
</feature>
<gene>
    <name evidence="2" type="ORF">Hamer_G001859</name>
</gene>
<evidence type="ECO:0000313" key="2">
    <source>
        <dbReference type="EMBL" id="KAG7160571.1"/>
    </source>
</evidence>
<protein>
    <submittedName>
        <fullName evidence="2">Solute carrier family 22 member 15-like 4</fullName>
    </submittedName>
</protein>
<name>A0A8J5JQN7_HOMAM</name>
<keyword evidence="3" id="KW-1185">Reference proteome</keyword>